<evidence type="ECO:0000256" key="2">
    <source>
        <dbReference type="ARBA" id="ARBA00022741"/>
    </source>
</evidence>
<dbReference type="GO" id="GO:0005524">
    <property type="term" value="F:ATP binding"/>
    <property type="evidence" value="ECO:0007669"/>
    <property type="project" value="UniProtKB-KW"/>
</dbReference>
<sequence>MKSKGTAMAGTAAPTTNGPTLLTARDLSVGYGDHAVCAPATFTLRPGCALALVGVNGAGKSTLLRTCLGLLPPIDGEVTLLGRVPDPRSGRQRRAVARDLGEESFFPTLTVAEHLALVCYGHSTPAPERTAAELLEEFNLTGLANVLPDELSSGQRRRLALAAALARPRCLLVLDEPEQRLDHVTRRTLARRLVAEREAGIGILLACHDAEFVSTAATDVLLVGANTRLLSVTDGVRAITEGTL</sequence>
<dbReference type="Proteomes" id="UP000194577">
    <property type="component" value="Unassembled WGS sequence"/>
</dbReference>
<feature type="domain" description="ABC transporter" evidence="4">
    <location>
        <begin position="22"/>
        <end position="242"/>
    </location>
</feature>
<comment type="caution">
    <text evidence="5">The sequence shown here is derived from an EMBL/GenBank/DDBJ whole genome shotgun (WGS) entry which is preliminary data.</text>
</comment>
<dbReference type="Pfam" id="PF00005">
    <property type="entry name" value="ABC_tran"/>
    <property type="match status" value="1"/>
</dbReference>
<dbReference type="Gene3D" id="3.40.50.300">
    <property type="entry name" value="P-loop containing nucleotide triphosphate hydrolases"/>
    <property type="match status" value="1"/>
</dbReference>
<evidence type="ECO:0000313" key="5">
    <source>
        <dbReference type="EMBL" id="PHP52099.1"/>
    </source>
</evidence>
<dbReference type="SMART" id="SM00382">
    <property type="entry name" value="AAA"/>
    <property type="match status" value="1"/>
</dbReference>
<protein>
    <submittedName>
        <fullName evidence="5">ABC transporter ATP-binding protein</fullName>
    </submittedName>
</protein>
<proteinExistence type="predicted"/>
<dbReference type="PROSITE" id="PS00211">
    <property type="entry name" value="ABC_TRANSPORTER_1"/>
    <property type="match status" value="1"/>
</dbReference>
<dbReference type="InterPro" id="IPR003439">
    <property type="entry name" value="ABC_transporter-like_ATP-bd"/>
</dbReference>
<dbReference type="PANTHER" id="PTHR42939">
    <property type="entry name" value="ABC TRANSPORTER ATP-BINDING PROTEIN ALBC-RELATED"/>
    <property type="match status" value="1"/>
</dbReference>
<dbReference type="InterPro" id="IPR027417">
    <property type="entry name" value="P-loop_NTPase"/>
</dbReference>
<evidence type="ECO:0000256" key="3">
    <source>
        <dbReference type="ARBA" id="ARBA00022840"/>
    </source>
</evidence>
<gene>
    <name evidence="5" type="ORF">BW737_012055</name>
</gene>
<keyword evidence="6" id="KW-1185">Reference proteome</keyword>
<evidence type="ECO:0000259" key="4">
    <source>
        <dbReference type="PROSITE" id="PS50893"/>
    </source>
</evidence>
<dbReference type="InterPro" id="IPR017871">
    <property type="entry name" value="ABC_transporter-like_CS"/>
</dbReference>
<dbReference type="SUPFAM" id="SSF52540">
    <property type="entry name" value="P-loop containing nucleoside triphosphate hydrolases"/>
    <property type="match status" value="1"/>
</dbReference>
<dbReference type="InterPro" id="IPR003593">
    <property type="entry name" value="AAA+_ATPase"/>
</dbReference>
<organism evidence="5 6">
    <name type="scientific">Actinomyces ruminis</name>
    <dbReference type="NCBI Taxonomy" id="1937003"/>
    <lineage>
        <taxon>Bacteria</taxon>
        <taxon>Bacillati</taxon>
        <taxon>Actinomycetota</taxon>
        <taxon>Actinomycetes</taxon>
        <taxon>Actinomycetales</taxon>
        <taxon>Actinomycetaceae</taxon>
        <taxon>Actinomyces</taxon>
    </lineage>
</organism>
<keyword evidence="3 5" id="KW-0067">ATP-binding</keyword>
<dbReference type="PANTHER" id="PTHR42939:SF1">
    <property type="entry name" value="ABC TRANSPORTER ATP-BINDING PROTEIN ALBC-RELATED"/>
    <property type="match status" value="1"/>
</dbReference>
<accession>A0ABX4M9G5</accession>
<name>A0ABX4M9G5_9ACTO</name>
<dbReference type="InterPro" id="IPR051782">
    <property type="entry name" value="ABC_Transporter_VariousFunc"/>
</dbReference>
<dbReference type="EMBL" id="MTPX02000064">
    <property type="protein sequence ID" value="PHP52099.1"/>
    <property type="molecule type" value="Genomic_DNA"/>
</dbReference>
<keyword evidence="2" id="KW-0547">Nucleotide-binding</keyword>
<dbReference type="PROSITE" id="PS50893">
    <property type="entry name" value="ABC_TRANSPORTER_2"/>
    <property type="match status" value="1"/>
</dbReference>
<reference evidence="5 6" key="1">
    <citation type="submission" date="2017-10" db="EMBL/GenBank/DDBJ databases">
        <title>Draft genome sequence of cellulolytic Actinomyces sp CtC72 isolated from cattle rumen fluid.</title>
        <authorList>
            <person name="Joshi A.J."/>
            <person name="Vasudevan G."/>
            <person name="Lanjekar V.B."/>
            <person name="Hivarkar S."/>
            <person name="Engineer A."/>
            <person name="Pore S.D."/>
            <person name="Dhakephalkar P.K."/>
            <person name="Dagar S."/>
        </authorList>
    </citation>
    <scope>NUCLEOTIDE SEQUENCE [LARGE SCALE GENOMIC DNA]</scope>
    <source>
        <strain evidence="6">CtC72</strain>
    </source>
</reference>
<keyword evidence="1" id="KW-0813">Transport</keyword>
<evidence type="ECO:0000256" key="1">
    <source>
        <dbReference type="ARBA" id="ARBA00022448"/>
    </source>
</evidence>
<evidence type="ECO:0000313" key="6">
    <source>
        <dbReference type="Proteomes" id="UP000194577"/>
    </source>
</evidence>